<dbReference type="GO" id="GO:0009311">
    <property type="term" value="P:oligosaccharide metabolic process"/>
    <property type="evidence" value="ECO:0007669"/>
    <property type="project" value="UniProtKB-UniRule"/>
</dbReference>
<feature type="domain" description="Glycosyl hydrolase family 63 C-terminal" evidence="3">
    <location>
        <begin position="720"/>
        <end position="809"/>
    </location>
</feature>
<dbReference type="GeneID" id="63788554"/>
<feature type="region of interest" description="Disordered" evidence="2">
    <location>
        <begin position="929"/>
        <end position="1019"/>
    </location>
</feature>
<evidence type="ECO:0000259" key="4">
    <source>
        <dbReference type="Pfam" id="PF22422"/>
    </source>
</evidence>
<comment type="pathway">
    <text evidence="1">Glycan metabolism; N-glycan degradation.</text>
</comment>
<dbReference type="Proteomes" id="UP000193685">
    <property type="component" value="Unassembled WGS sequence"/>
</dbReference>
<evidence type="ECO:0000313" key="6">
    <source>
        <dbReference type="Proteomes" id="UP000193685"/>
    </source>
</evidence>
<accession>A0A1Y2FBG1</accession>
<dbReference type="GO" id="GO:0006487">
    <property type="term" value="P:protein N-linked glycosylation"/>
    <property type="evidence" value="ECO:0007669"/>
    <property type="project" value="UniProtKB-UniRule"/>
</dbReference>
<evidence type="ECO:0000259" key="3">
    <source>
        <dbReference type="Pfam" id="PF03200"/>
    </source>
</evidence>
<dbReference type="OrthoDB" id="14419at2759"/>
<feature type="compositionally biased region" description="Basic and acidic residues" evidence="2">
    <location>
        <begin position="961"/>
        <end position="981"/>
    </location>
</feature>
<dbReference type="PANTHER" id="PTHR10412:SF10">
    <property type="entry name" value="GLYCOSYL HYDROLASE FAMILY 63 C-TERMINAL DOMAIN-CONTAINING PROTEIN"/>
    <property type="match status" value="1"/>
</dbReference>
<keyword evidence="1" id="KW-0256">Endoplasmic reticulum</keyword>
<dbReference type="InterPro" id="IPR012341">
    <property type="entry name" value="6hp_glycosidase-like_sf"/>
</dbReference>
<evidence type="ECO:0000313" key="5">
    <source>
        <dbReference type="EMBL" id="ORY80784.1"/>
    </source>
</evidence>
<gene>
    <name evidence="5" type="ORF">BCR37DRAFT_402934</name>
</gene>
<reference evidence="5 6" key="1">
    <citation type="submission" date="2016-07" db="EMBL/GenBank/DDBJ databases">
        <title>Pervasive Adenine N6-methylation of Active Genes in Fungi.</title>
        <authorList>
            <consortium name="DOE Joint Genome Institute"/>
            <person name="Mondo S.J."/>
            <person name="Dannebaum R.O."/>
            <person name="Kuo R.C."/>
            <person name="Labutti K."/>
            <person name="Haridas S."/>
            <person name="Kuo A."/>
            <person name="Salamov A."/>
            <person name="Ahrendt S.R."/>
            <person name="Lipzen A."/>
            <person name="Sullivan W."/>
            <person name="Andreopoulos W.B."/>
            <person name="Clum A."/>
            <person name="Lindquist E."/>
            <person name="Daum C."/>
            <person name="Ramamoorthy G.K."/>
            <person name="Gryganskyi A."/>
            <person name="Culley D."/>
            <person name="Magnuson J.K."/>
            <person name="James T.Y."/>
            <person name="O'Malley M.A."/>
            <person name="Stajich J.E."/>
            <person name="Spatafora J.W."/>
            <person name="Visel A."/>
            <person name="Grigoriev I.V."/>
        </authorList>
    </citation>
    <scope>NUCLEOTIDE SEQUENCE [LARGE SCALE GENOMIC DNA]</scope>
    <source>
        <strain evidence="5 6">12-1054</strain>
    </source>
</reference>
<dbReference type="STRING" id="56484.A0A1Y2FBG1"/>
<keyword evidence="6" id="KW-1185">Reference proteome</keyword>
<comment type="similarity">
    <text evidence="1">Belongs to the glycosyl hydrolase 63 family.</text>
</comment>
<comment type="catalytic activity">
    <reaction evidence="1">
        <text>N(4)-(alpha-D-Glc-(1-&gt;2)-alpha-D-Glc-(1-&gt;3)-alpha-D-Glc-(1-&gt;3)-alpha-D-Man-(1-&gt;2)-alpha-D-Man-(1-&gt;2)-alpha-D-Man-(1-&gt;3)-[alpha-D-Man-(1-&gt;2)-alpha-D-Man-(1-&gt;3)-[alpha-D-Man-(1-&gt;2)-alpha-D-Man-(1-&gt;6)]-alpha-D-Man-(1-&gt;6)]-beta-D-Man-(1-&gt;4)-beta-D-GlcNAc-(1-&gt;4)-beta-D-GlcNAc)-L-asparaginyl-[protein] + H2O = N(4)-(alpha-D-Glc-(1-&gt;3)-alpha-D-Glc-(1-&gt;3)-alpha-D-Man-(1-&gt;2)-alpha-D-Man-(1-&gt;2)-alpha-D-Man-(1-&gt;3)-[alpha-D-Man-(1-&gt;2)-alpha-D-Man-(1-&gt;3)-[alpha-D-Man-(1-&gt;2)-alpha-D-Man-(1-&gt;6)]-alpha-D-Man-(1-&gt;6)]-beta-D-Man-(1-&gt;4)-beta-D-GlcNAc-(1-&gt;4)-beta-D-GlcNAc)-L-asparaginyl-[protein] + beta-D-glucose</text>
        <dbReference type="Rhea" id="RHEA:55988"/>
        <dbReference type="Rhea" id="RHEA-COMP:12806"/>
        <dbReference type="Rhea" id="RHEA-COMP:14355"/>
        <dbReference type="ChEBI" id="CHEBI:15377"/>
        <dbReference type="ChEBI" id="CHEBI:15903"/>
        <dbReference type="ChEBI" id="CHEBI:59082"/>
        <dbReference type="ChEBI" id="CHEBI:132537"/>
        <dbReference type="EC" id="3.2.1.106"/>
    </reaction>
</comment>
<dbReference type="Pfam" id="PF03200">
    <property type="entry name" value="Glyco_hydro_63"/>
    <property type="match status" value="1"/>
</dbReference>
<dbReference type="InterPro" id="IPR054491">
    <property type="entry name" value="MGH1-like_GH"/>
</dbReference>
<dbReference type="GO" id="GO:0004573">
    <property type="term" value="F:Glc3Man9GlcNAc2 oligosaccharide glucosidase activity"/>
    <property type="evidence" value="ECO:0007669"/>
    <property type="project" value="UniProtKB-UniRule"/>
</dbReference>
<evidence type="ECO:0000256" key="2">
    <source>
        <dbReference type="SAM" id="MobiDB-lite"/>
    </source>
</evidence>
<organism evidence="5 6">
    <name type="scientific">Protomyces lactucae-debilis</name>
    <dbReference type="NCBI Taxonomy" id="2754530"/>
    <lineage>
        <taxon>Eukaryota</taxon>
        <taxon>Fungi</taxon>
        <taxon>Dikarya</taxon>
        <taxon>Ascomycota</taxon>
        <taxon>Taphrinomycotina</taxon>
        <taxon>Taphrinomycetes</taxon>
        <taxon>Taphrinales</taxon>
        <taxon>Protomycetaceae</taxon>
        <taxon>Protomyces</taxon>
    </lineage>
</organism>
<dbReference type="InterPro" id="IPR031335">
    <property type="entry name" value="Glyco_hydro_63_C"/>
</dbReference>
<comment type="caution">
    <text evidence="5">The sequence shown here is derived from an EMBL/GenBank/DDBJ whole genome shotgun (WGS) entry which is preliminary data.</text>
</comment>
<feature type="domain" description="Mannosylglycerate hydrolase MGH1-like glycoside hydrolase" evidence="4">
    <location>
        <begin position="442"/>
        <end position="548"/>
    </location>
</feature>
<dbReference type="OMA" id="ERTKYWK"/>
<sequence length="1019" mass="118832">MVVYMGTNHETVEEKRLAADKNRTEYWKRFGPYLSERQWATVREDYSDNGDAWSNFPFDHARSRVYRWGEDGIGGISDNHQFMCMSFAFWNEEDDILKERLFGLTGHQGNHGEDVKEMYYYLDSTPTHSYMKYLYKYPQRAFPYQQLIDENGKRDRLVTEYELTDTDAFKDDRYWDIYIEYAKDDAEEILMRVTAYNRGPEPAPLHIVPQMWFRNTWSWGIEPDENKPHLEKVNATTVKAHHWNLGERYMQCSTSPGVTSRSPDVEPTLLFTDNETNKKHLYNVENESEYVKDAFHFHIVDGKKKVLNPANKGTKVGAHYQFDDCPPNDCVVVRLKLTNKTCADPIDEEAFDDLIDKRRTEADDFYWRVSPMPMSDDLRNIQRQALAGMMWNKQYYQFIWEQWANGDPTQPAPPPGRKNIRNQAWRHLHIDDVLSMPDKWEYPFFAVWDTAFHCIPLAMIDPEFAKKQLDLITREWYMHPNGQIPAYEWNFSDVNPPVHAWAVFRVFKMERKMYGREDLDFLERVFQKLLLNFTWWVNRKDNSGRNLFEGGFLGLDNIGLFNRSEALPTGGTLMQADGTSWMAFYCLNMLNIALELSKHRRTYEDIASKFFEHFLLISDAMSFKSGDDEEISLWNEEDGFYYDAITWGGPYTQHLPIKSLVGLMPLYATMTLEPEIISRFPSFKKRLDWFVKNRSTVVNRNIASISKRGKGERLLLALVSKDRLVRILEKMLDEDEFLSDYGIRSLSKYHEKHPYSMHVNGEEFKVDFVPGDSNSGLFGGNSNWRGPIWLATTFLLIESLQRFYMYYGETLKVECPKGSGEYMHLGHVAEEIQHRVQHLFAKDDEGRRACNGSSDLLDYDPHFRDHVLFHEFFHADDGRGLGACHQLGWTGLVAKMIHDTGMTCRLPMTPRTPSTAAAHYFDDTFGKMKAKPHHERRGTGRSIGNRSDIDTERDHEEEEESKSIKTNDGRPMENKADEDLIGHISGKLETLQTKGFAGLERDEMVAEGDDDDYESKLDL</sequence>
<keyword evidence="1 5" id="KW-0326">Glycosidase</keyword>
<dbReference type="InterPro" id="IPR008928">
    <property type="entry name" value="6-hairpin_glycosidase_sf"/>
</dbReference>
<dbReference type="EMBL" id="MCFI01000012">
    <property type="protein sequence ID" value="ORY80784.1"/>
    <property type="molecule type" value="Genomic_DNA"/>
</dbReference>
<proteinExistence type="inferred from homology"/>
<dbReference type="RefSeq" id="XP_040724429.1">
    <property type="nucleotide sequence ID" value="XM_040871955.1"/>
</dbReference>
<dbReference type="Gene3D" id="1.50.10.10">
    <property type="match status" value="1"/>
</dbReference>
<evidence type="ECO:0000256" key="1">
    <source>
        <dbReference type="RuleBase" id="RU369107"/>
    </source>
</evidence>
<protein>
    <recommendedName>
        <fullName evidence="1">Mannosyl-oligosaccharide glucosidase</fullName>
        <ecNumber evidence="1">3.2.1.106</ecNumber>
    </recommendedName>
    <alternativeName>
        <fullName evidence="1">Glucosidase I</fullName>
    </alternativeName>
</protein>
<comment type="subcellular location">
    <subcellularLocation>
        <location evidence="1">Endoplasmic reticulum membrane</location>
        <topology evidence="1">Single-pass type II membrane protein</topology>
    </subcellularLocation>
</comment>
<dbReference type="Pfam" id="PF22422">
    <property type="entry name" value="MGH1-like_GH"/>
    <property type="match status" value="1"/>
</dbReference>
<keyword evidence="1" id="KW-0325">Glycoprotein</keyword>
<comment type="function">
    <text evidence="1">Cleaves the distal alpha 1,2-linked glucose residue from the Glc(3)Man(9)GlcNAc(2) oligosaccharide precursor.</text>
</comment>
<dbReference type="EC" id="3.2.1.106" evidence="1"/>
<name>A0A1Y2FBG1_PROLT</name>
<dbReference type="SUPFAM" id="SSF48208">
    <property type="entry name" value="Six-hairpin glycosidases"/>
    <property type="match status" value="1"/>
</dbReference>
<dbReference type="PANTHER" id="PTHR10412">
    <property type="entry name" value="MANNOSYL-OLIGOSACCHARIDE GLUCOSIDASE"/>
    <property type="match status" value="1"/>
</dbReference>
<dbReference type="GO" id="GO:0005789">
    <property type="term" value="C:endoplasmic reticulum membrane"/>
    <property type="evidence" value="ECO:0007669"/>
    <property type="project" value="UniProtKB-SubCell"/>
</dbReference>
<dbReference type="AlphaFoldDB" id="A0A1Y2FBG1"/>
<keyword evidence="1" id="KW-0378">Hydrolase</keyword>
<dbReference type="InterPro" id="IPR004888">
    <property type="entry name" value="Glycoside_hydrolase_63"/>
</dbReference>